<evidence type="ECO:0000256" key="5">
    <source>
        <dbReference type="ARBA" id="ARBA00022729"/>
    </source>
</evidence>
<keyword evidence="5 7" id="KW-0732">Signal</keyword>
<sequence>MTGISRRRFLKGSGATAGALAIASIQPMPAFASEPKIGRTDGKILTAGRMGILLAEVKDGKLVKTTNALPQTVENHLQQTGPSQVHTRARIKYPMVRKGYLANPSNPQGVRGKDEYVRVSWEEAYKLVNEQHSRIRKTYGAEGIFAGSYGWHSSGALHDARTLLQRYMGLAGGYVGSLGDYSTGAAQVIMPYVVGSIEVYEQQTTYPVVMEHSDVVVLWGMNPINTLEIAWTAADGQGLEFFHQLKKSGKTVIAIDPIRSETIEFFGDNAQWIAPNPMTDVALAMGIAHTLVKNNKHDVKFIEKYTHGFNEFNAYLLGKTDGVVKDSAWAEKITGVPAKQIEVLADVFYKNRTMLMAGWGMQRQQFGEQRHWMIVTLAAMLGQIGLPGGGFGFSYHYSNGGNPARDAGILPSISSSINAGANAGGDTSSWLNTGEGVVNALPVARITEALENPGMQYQHNGHTLTYPDIKMVWWCGGGNFTHHQDTNRLARAWQKLELSVVSEIYWTAAAKHADIVLPINSSFERNDLTMVGDYSSQFLSPMKKAVESQYESKSDFDVFGDLSEHLFKGGRAVYTEGRDEMEWLNHFYQIAQKGGRNSRVAMPNFTHFWKENQYIEMKWNEKNAKFVRYAEFREDPTMNPLGTPSGKIEIYSKTLASYNLPDCPAHPTWLEPTEYTGSAKEGELQLMTAHSAYRLHSQFNYADVREKYAIAGKEPILIHKDDAAKRGIKTGDVVRVFNQRGQVLAGADVTDRIKQGSVCIHEGAWPDFDPEIGICRNGGPNVLTLDIPASRLSNGCAANSALVKVEKWVGDALETHAFEPPKGADA</sequence>
<evidence type="ECO:0000256" key="6">
    <source>
        <dbReference type="ARBA" id="ARBA00023002"/>
    </source>
</evidence>
<dbReference type="PANTHER" id="PTHR43742:SF10">
    <property type="entry name" value="TRIMETHYLAMINE-N-OXIDE REDUCTASE 2"/>
    <property type="match status" value="1"/>
</dbReference>
<proteinExistence type="inferred from homology"/>
<feature type="domain" description="Molybdopterin oxidoreductase" evidence="8">
    <location>
        <begin position="90"/>
        <end position="564"/>
    </location>
</feature>
<dbReference type="Pfam" id="PF00384">
    <property type="entry name" value="Molybdopterin"/>
    <property type="match status" value="1"/>
</dbReference>
<dbReference type="InterPro" id="IPR006311">
    <property type="entry name" value="TAT_signal"/>
</dbReference>
<dbReference type="InterPro" id="IPR006658">
    <property type="entry name" value="BisC"/>
</dbReference>
<dbReference type="Gene3D" id="3.40.50.740">
    <property type="match status" value="1"/>
</dbReference>
<organism evidence="10 11">
    <name type="scientific">Vibrio rumoiensis</name>
    <dbReference type="NCBI Taxonomy" id="76258"/>
    <lineage>
        <taxon>Bacteria</taxon>
        <taxon>Pseudomonadati</taxon>
        <taxon>Pseudomonadota</taxon>
        <taxon>Gammaproteobacteria</taxon>
        <taxon>Vibrionales</taxon>
        <taxon>Vibrionaceae</taxon>
        <taxon>Vibrio</taxon>
    </lineage>
</organism>
<dbReference type="Pfam" id="PF01568">
    <property type="entry name" value="Molydop_binding"/>
    <property type="match status" value="1"/>
</dbReference>
<reference evidence="10 11" key="1">
    <citation type="submission" date="2024-10" db="EMBL/GenBank/DDBJ databases">
        <authorList>
            <person name="Yibar A."/>
            <person name="Saticioglu I.B."/>
            <person name="Duman M."/>
            <person name="Ajmi N."/>
            <person name="Gurler F."/>
            <person name="Ay H."/>
            <person name="Onuk E."/>
            <person name="Guler S."/>
            <person name="Romalde J.L."/>
        </authorList>
    </citation>
    <scope>NUCLEOTIDE SEQUENCE [LARGE SCALE GENOMIC DNA]</scope>
    <source>
        <strain evidence="10 11">14-MA-B</strain>
    </source>
</reference>
<feature type="signal peptide" evidence="7">
    <location>
        <begin position="1"/>
        <end position="32"/>
    </location>
</feature>
<dbReference type="InterPro" id="IPR041954">
    <property type="entry name" value="CT_DMSOR/BSOR/TMAOR"/>
</dbReference>
<dbReference type="SUPFAM" id="SSF53706">
    <property type="entry name" value="Formate dehydrogenase/DMSO reductase, domains 1-3"/>
    <property type="match status" value="1"/>
</dbReference>
<feature type="domain" description="Molybdopterin dinucleotide-binding" evidence="9">
    <location>
        <begin position="684"/>
        <end position="800"/>
    </location>
</feature>
<dbReference type="InterPro" id="IPR006656">
    <property type="entry name" value="Mopterin_OxRdtase"/>
</dbReference>
<dbReference type="PANTHER" id="PTHR43742">
    <property type="entry name" value="TRIMETHYLAMINE-N-OXIDE REDUCTASE"/>
    <property type="match status" value="1"/>
</dbReference>
<dbReference type="NCBIfam" id="TIGR01409">
    <property type="entry name" value="TAT_signal_seq"/>
    <property type="match status" value="1"/>
</dbReference>
<evidence type="ECO:0000259" key="8">
    <source>
        <dbReference type="Pfam" id="PF00384"/>
    </source>
</evidence>
<dbReference type="Gene3D" id="2.40.40.20">
    <property type="match status" value="1"/>
</dbReference>
<keyword evidence="4" id="KW-0479">Metal-binding</keyword>
<keyword evidence="11" id="KW-1185">Reference proteome</keyword>
<evidence type="ECO:0000256" key="1">
    <source>
        <dbReference type="ARBA" id="ARBA00001942"/>
    </source>
</evidence>
<comment type="caution">
    <text evidence="10">The sequence shown here is derived from an EMBL/GenBank/DDBJ whole genome shotgun (WGS) entry which is preliminary data.</text>
</comment>
<dbReference type="Gene3D" id="3.90.55.10">
    <property type="entry name" value="Dimethylsulfoxide Reductase, domain 3"/>
    <property type="match status" value="1"/>
</dbReference>
<protein>
    <submittedName>
        <fullName evidence="10">Molybdopterin guanine dinucleotide-containing S/N-oxide reductase</fullName>
    </submittedName>
</protein>
<dbReference type="PROSITE" id="PS00932">
    <property type="entry name" value="MOLYBDOPTERIN_PROK_3"/>
    <property type="match status" value="1"/>
</dbReference>
<dbReference type="InterPro" id="IPR009010">
    <property type="entry name" value="Asp_de-COase-like_dom_sf"/>
</dbReference>
<evidence type="ECO:0000313" key="11">
    <source>
        <dbReference type="Proteomes" id="UP001607151"/>
    </source>
</evidence>
<dbReference type="CDD" id="cd02793">
    <property type="entry name" value="MopB_CT_DMSOR-BSOR-TMAOR"/>
    <property type="match status" value="1"/>
</dbReference>
<dbReference type="InterPro" id="IPR050612">
    <property type="entry name" value="Prok_Mopterin_Oxidored"/>
</dbReference>
<dbReference type="SUPFAM" id="SSF50692">
    <property type="entry name" value="ADC-like"/>
    <property type="match status" value="1"/>
</dbReference>
<evidence type="ECO:0000259" key="9">
    <source>
        <dbReference type="Pfam" id="PF01568"/>
    </source>
</evidence>
<evidence type="ECO:0000256" key="4">
    <source>
        <dbReference type="ARBA" id="ARBA00022723"/>
    </source>
</evidence>
<evidence type="ECO:0000256" key="7">
    <source>
        <dbReference type="SAM" id="SignalP"/>
    </source>
</evidence>
<name>A0ABW7IYA7_9VIBR</name>
<feature type="chain" id="PRO_5047463895" evidence="7">
    <location>
        <begin position="33"/>
        <end position="826"/>
    </location>
</feature>
<dbReference type="EMBL" id="JBIHSN010000003">
    <property type="protein sequence ID" value="MFH0266629.1"/>
    <property type="molecule type" value="Genomic_DNA"/>
</dbReference>
<dbReference type="Gene3D" id="3.40.228.10">
    <property type="entry name" value="Dimethylsulfoxide Reductase, domain 2"/>
    <property type="match status" value="1"/>
</dbReference>
<dbReference type="NCBIfam" id="TIGR00509">
    <property type="entry name" value="bisC_fam"/>
    <property type="match status" value="1"/>
</dbReference>
<comment type="cofactor">
    <cofactor evidence="1">
        <name>Mo-bis(molybdopterin guanine dinucleotide)</name>
        <dbReference type="ChEBI" id="CHEBI:60539"/>
    </cofactor>
</comment>
<dbReference type="Proteomes" id="UP001607151">
    <property type="component" value="Unassembled WGS sequence"/>
</dbReference>
<evidence type="ECO:0000256" key="2">
    <source>
        <dbReference type="ARBA" id="ARBA00010312"/>
    </source>
</evidence>
<keyword evidence="6" id="KW-0560">Oxidoreductase</keyword>
<dbReference type="PROSITE" id="PS51318">
    <property type="entry name" value="TAT"/>
    <property type="match status" value="1"/>
</dbReference>
<evidence type="ECO:0000256" key="3">
    <source>
        <dbReference type="ARBA" id="ARBA00022505"/>
    </source>
</evidence>
<dbReference type="RefSeq" id="WP_394608331.1">
    <property type="nucleotide sequence ID" value="NZ_JBIHSJ010000004.1"/>
</dbReference>
<accession>A0ABW7IYA7</accession>
<dbReference type="InterPro" id="IPR019546">
    <property type="entry name" value="TAT_signal_bac_arc"/>
</dbReference>
<comment type="similarity">
    <text evidence="2">Belongs to the prokaryotic molybdopterin-containing oxidoreductase family.</text>
</comment>
<gene>
    <name evidence="10" type="ORF">ACGRQ9_14375</name>
</gene>
<dbReference type="InterPro" id="IPR006657">
    <property type="entry name" value="MoPterin_dinucl-bd_dom"/>
</dbReference>
<keyword evidence="3" id="KW-0500">Molybdenum</keyword>
<dbReference type="InterPro" id="IPR006655">
    <property type="entry name" value="Mopterin_OxRdtase_prok_CS"/>
</dbReference>
<evidence type="ECO:0000313" key="10">
    <source>
        <dbReference type="EMBL" id="MFH0266629.1"/>
    </source>
</evidence>